<comment type="caution">
    <text evidence="8">The sequence shown here is derived from an EMBL/GenBank/DDBJ whole genome shotgun (WGS) entry which is preliminary data.</text>
</comment>
<dbReference type="GO" id="GO:0035556">
    <property type="term" value="P:intracellular signal transduction"/>
    <property type="evidence" value="ECO:0007669"/>
    <property type="project" value="InterPro"/>
</dbReference>
<feature type="transmembrane region" description="Helical" evidence="6">
    <location>
        <begin position="64"/>
        <end position="87"/>
    </location>
</feature>
<dbReference type="PANTHER" id="PTHR22829:SF5">
    <property type="entry name" value="INTEGRAL MEMBRANE PROTEIN GPR155"/>
    <property type="match status" value="1"/>
</dbReference>
<dbReference type="GO" id="GO:0055085">
    <property type="term" value="P:transmembrane transport"/>
    <property type="evidence" value="ECO:0007669"/>
    <property type="project" value="InterPro"/>
</dbReference>
<feature type="transmembrane region" description="Helical" evidence="6">
    <location>
        <begin position="296"/>
        <end position="316"/>
    </location>
</feature>
<name>A0A2T7P844_POMCA</name>
<dbReference type="AlphaFoldDB" id="A0A2T7P844"/>
<dbReference type="GO" id="GO:0030514">
    <property type="term" value="P:negative regulation of BMP signaling pathway"/>
    <property type="evidence" value="ECO:0007669"/>
    <property type="project" value="TreeGrafter"/>
</dbReference>
<evidence type="ECO:0000256" key="3">
    <source>
        <dbReference type="ARBA" id="ARBA00022989"/>
    </source>
</evidence>
<feature type="region of interest" description="Disordered" evidence="5">
    <location>
        <begin position="103"/>
        <end position="156"/>
    </location>
</feature>
<evidence type="ECO:0000256" key="2">
    <source>
        <dbReference type="ARBA" id="ARBA00022692"/>
    </source>
</evidence>
<feature type="transmembrane region" description="Helical" evidence="6">
    <location>
        <begin position="654"/>
        <end position="676"/>
    </location>
</feature>
<keyword evidence="3 6" id="KW-1133">Transmembrane helix</keyword>
<dbReference type="Gene3D" id="1.10.10.10">
    <property type="entry name" value="Winged helix-like DNA-binding domain superfamily/Winged helix DNA-binding domain"/>
    <property type="match status" value="1"/>
</dbReference>
<feature type="transmembrane region" description="Helical" evidence="6">
    <location>
        <begin position="437"/>
        <end position="456"/>
    </location>
</feature>
<organism evidence="8 9">
    <name type="scientific">Pomacea canaliculata</name>
    <name type="common">Golden apple snail</name>
    <dbReference type="NCBI Taxonomy" id="400727"/>
    <lineage>
        <taxon>Eukaryota</taxon>
        <taxon>Metazoa</taxon>
        <taxon>Spiralia</taxon>
        <taxon>Lophotrochozoa</taxon>
        <taxon>Mollusca</taxon>
        <taxon>Gastropoda</taxon>
        <taxon>Caenogastropoda</taxon>
        <taxon>Architaenioglossa</taxon>
        <taxon>Ampullarioidea</taxon>
        <taxon>Ampullariidae</taxon>
        <taxon>Pomacea</taxon>
    </lineage>
</organism>
<dbReference type="Proteomes" id="UP000245119">
    <property type="component" value="Linkage Group LG5"/>
</dbReference>
<sequence>MFLLSILIAKATVFFIVALVTLLVTRGSNLGYVGIFAIFCTQSNDFAVGYPILQPLYQETHPDYLNYIYLIAPISLCILNPFGFILMEIHRRKLAHQIDANKQEHGDATNGSAGVDHSPERRCSQVSQRHSSGSEGGKGTWPESDGRGSGNKPQEEPSLVRGVLHVAKGVFLNPIVFMTAIGIVGNFIFKQKVPSILDDILVVLGNAFSACALFYLGLCMVGKVRNQMGLPLLVPLMLIFAKNLLLPLVTWEVIGWIGVDTNASQSLSMYGFLYGTFPTAPSVFLFASQYGVAQDIVATGMVAGTFLSAPLMFVSAKMMTVVVNSDMDFHSLLLNTSFDTSIVGIICCVWVMGILVMNGRWRQVPHRFTVCLLIAQLLGCIGMVCFRQVAVKWHHYVQFILLLVGVFSSRCWTAALALALCLLHVRSLCFVLRIQVWLFFLGFGLPIVLTGLMFLLGAHNIVDKIDPSFHYGFLQLIFSTLVLLLSLIVTVVSVVVWQRKARHTSHARYASLASNASSQSSERGVSINSAEAKPSDSSPSTEQKNYHSCGTALNCASISIEDLVPFPTVEETKSVSSDGCCTEDHGMIDAGTAPIDERMCLLGSRCDTQERIACRKRLRRYAAMMQSLAESPQDVETRTSTEAIQEEYQSTHHLLLLLLLTLSMFIGLFLCTWKIFNQRAFSGIYVELEFLDSVFNYGQSFLVFTVFGFDTRLIFSSLVGRIRRWLYGAELVHLPKPWELDHETRTTCHQFLTFHIQTCRQQLCKDHRFRLQKFQKVFTGCELCDWLQKAGLAADRSEALAYGKRLLLGRVITHVTGEYHFHDSPYFYRFLDDSDDNNC</sequence>
<dbReference type="InterPro" id="IPR036390">
    <property type="entry name" value="WH_DNA-bd_sf"/>
</dbReference>
<feature type="region of interest" description="Disordered" evidence="5">
    <location>
        <begin position="520"/>
        <end position="545"/>
    </location>
</feature>
<dbReference type="PANTHER" id="PTHR22829">
    <property type="entry name" value="DEP DOMAIN PROTEIN"/>
    <property type="match status" value="1"/>
</dbReference>
<dbReference type="OrthoDB" id="2133778at2759"/>
<protein>
    <recommendedName>
        <fullName evidence="7">DEP domain-containing protein</fullName>
    </recommendedName>
</protein>
<evidence type="ECO:0000256" key="6">
    <source>
        <dbReference type="SAM" id="Phobius"/>
    </source>
</evidence>
<keyword evidence="9" id="KW-1185">Reference proteome</keyword>
<dbReference type="SUPFAM" id="SSF103473">
    <property type="entry name" value="MFS general substrate transporter"/>
    <property type="match status" value="1"/>
</dbReference>
<dbReference type="InterPro" id="IPR000591">
    <property type="entry name" value="DEP_dom"/>
</dbReference>
<accession>A0A2T7P844</accession>
<feature type="compositionally biased region" description="Polar residues" evidence="5">
    <location>
        <begin position="522"/>
        <end position="545"/>
    </location>
</feature>
<dbReference type="SMART" id="SM00049">
    <property type="entry name" value="DEP"/>
    <property type="match status" value="1"/>
</dbReference>
<evidence type="ECO:0000256" key="5">
    <source>
        <dbReference type="SAM" id="MobiDB-lite"/>
    </source>
</evidence>
<feature type="transmembrane region" description="Helical" evidence="6">
    <location>
        <begin position="200"/>
        <end position="218"/>
    </location>
</feature>
<evidence type="ECO:0000256" key="1">
    <source>
        <dbReference type="ARBA" id="ARBA00004141"/>
    </source>
</evidence>
<feature type="transmembrane region" description="Helical" evidence="6">
    <location>
        <begin position="476"/>
        <end position="497"/>
    </location>
</feature>
<feature type="transmembrane region" description="Helical" evidence="6">
    <location>
        <begin position="6"/>
        <end position="25"/>
    </location>
</feature>
<dbReference type="InterPro" id="IPR004776">
    <property type="entry name" value="Mem_transp_PIN-like"/>
</dbReference>
<feature type="compositionally biased region" description="Polar residues" evidence="5">
    <location>
        <begin position="124"/>
        <end position="133"/>
    </location>
</feature>
<dbReference type="InterPro" id="IPR036259">
    <property type="entry name" value="MFS_trans_sf"/>
</dbReference>
<feature type="transmembrane region" description="Helical" evidence="6">
    <location>
        <begin position="368"/>
        <end position="390"/>
    </location>
</feature>
<feature type="transmembrane region" description="Helical" evidence="6">
    <location>
        <begin position="396"/>
        <end position="425"/>
    </location>
</feature>
<evidence type="ECO:0000313" key="9">
    <source>
        <dbReference type="Proteomes" id="UP000245119"/>
    </source>
</evidence>
<dbReference type="Pfam" id="PF03547">
    <property type="entry name" value="Mem_trans"/>
    <property type="match status" value="1"/>
</dbReference>
<feature type="transmembrane region" description="Helical" evidence="6">
    <location>
        <begin position="170"/>
        <end position="188"/>
    </location>
</feature>
<dbReference type="EMBL" id="PZQS01000005">
    <property type="protein sequence ID" value="PVD29581.1"/>
    <property type="molecule type" value="Genomic_DNA"/>
</dbReference>
<evidence type="ECO:0000313" key="8">
    <source>
        <dbReference type="EMBL" id="PVD29581.1"/>
    </source>
</evidence>
<dbReference type="PROSITE" id="PS50186">
    <property type="entry name" value="DEP"/>
    <property type="match status" value="1"/>
</dbReference>
<feature type="transmembrane region" description="Helical" evidence="6">
    <location>
        <begin position="336"/>
        <end position="356"/>
    </location>
</feature>
<feature type="transmembrane region" description="Helical" evidence="6">
    <location>
        <begin position="230"/>
        <end position="249"/>
    </location>
</feature>
<feature type="transmembrane region" description="Helical" evidence="6">
    <location>
        <begin position="269"/>
        <end position="287"/>
    </location>
</feature>
<dbReference type="InterPro" id="IPR036388">
    <property type="entry name" value="WH-like_DNA-bd_sf"/>
</dbReference>
<keyword evidence="2 6" id="KW-0812">Transmembrane</keyword>
<gene>
    <name evidence="8" type="ORF">C0Q70_08835</name>
</gene>
<reference evidence="8 9" key="1">
    <citation type="submission" date="2018-04" db="EMBL/GenBank/DDBJ databases">
        <title>The genome of golden apple snail Pomacea canaliculata provides insight into stress tolerance and invasive adaptation.</title>
        <authorList>
            <person name="Liu C."/>
            <person name="Liu B."/>
            <person name="Ren Y."/>
            <person name="Zhang Y."/>
            <person name="Wang H."/>
            <person name="Li S."/>
            <person name="Jiang F."/>
            <person name="Yin L."/>
            <person name="Zhang G."/>
            <person name="Qian W."/>
            <person name="Fan W."/>
        </authorList>
    </citation>
    <scope>NUCLEOTIDE SEQUENCE [LARGE SCALE GENOMIC DNA]</scope>
    <source>
        <strain evidence="8">SZHN2017</strain>
        <tissue evidence="8">Muscle</tissue>
    </source>
</reference>
<dbReference type="Pfam" id="PF00610">
    <property type="entry name" value="DEP"/>
    <property type="match status" value="1"/>
</dbReference>
<dbReference type="InterPro" id="IPR051832">
    <property type="entry name" value="mTOR-Rac_regulators"/>
</dbReference>
<evidence type="ECO:0000259" key="7">
    <source>
        <dbReference type="PROSITE" id="PS50186"/>
    </source>
</evidence>
<dbReference type="SUPFAM" id="SSF46785">
    <property type="entry name" value="Winged helix' DNA-binding domain"/>
    <property type="match status" value="1"/>
</dbReference>
<keyword evidence="4 6" id="KW-0472">Membrane</keyword>
<evidence type="ECO:0000256" key="4">
    <source>
        <dbReference type="ARBA" id="ARBA00023136"/>
    </source>
</evidence>
<feature type="domain" description="DEP" evidence="7">
    <location>
        <begin position="765"/>
        <end position="832"/>
    </location>
</feature>
<comment type="subcellular location">
    <subcellularLocation>
        <location evidence="1">Membrane</location>
        <topology evidence="1">Multi-pass membrane protein</topology>
    </subcellularLocation>
</comment>
<dbReference type="GO" id="GO:0016020">
    <property type="term" value="C:membrane"/>
    <property type="evidence" value="ECO:0007669"/>
    <property type="project" value="UniProtKB-SubCell"/>
</dbReference>
<proteinExistence type="predicted"/>